<dbReference type="Pfam" id="PF00512">
    <property type="entry name" value="HisKA"/>
    <property type="match status" value="1"/>
</dbReference>
<keyword evidence="17" id="KW-1185">Reference proteome</keyword>
<dbReference type="SMART" id="SM00388">
    <property type="entry name" value="HisKA"/>
    <property type="match status" value="1"/>
</dbReference>
<evidence type="ECO:0000256" key="1">
    <source>
        <dbReference type="ARBA" id="ARBA00000085"/>
    </source>
</evidence>
<gene>
    <name evidence="16" type="ORF">KC207_13605</name>
</gene>
<dbReference type="InterPro" id="IPR005467">
    <property type="entry name" value="His_kinase_dom"/>
</dbReference>
<evidence type="ECO:0000256" key="4">
    <source>
        <dbReference type="ARBA" id="ARBA00022475"/>
    </source>
</evidence>
<comment type="subcellular location">
    <subcellularLocation>
        <location evidence="2">Cell membrane</location>
        <topology evidence="2">Multi-pass membrane protein</topology>
    </subcellularLocation>
</comment>
<dbReference type="SUPFAM" id="SSF158472">
    <property type="entry name" value="HAMP domain-like"/>
    <property type="match status" value="1"/>
</dbReference>
<protein>
    <recommendedName>
        <fullName evidence="3">histidine kinase</fullName>
        <ecNumber evidence="3">2.7.13.3</ecNumber>
    </recommendedName>
</protein>
<proteinExistence type="predicted"/>
<dbReference type="InterPro" id="IPR003594">
    <property type="entry name" value="HATPase_dom"/>
</dbReference>
<dbReference type="PANTHER" id="PTHR44936:SF9">
    <property type="entry name" value="SENSOR PROTEIN CREC"/>
    <property type="match status" value="1"/>
</dbReference>
<dbReference type="SMART" id="SM00304">
    <property type="entry name" value="HAMP"/>
    <property type="match status" value="1"/>
</dbReference>
<dbReference type="PANTHER" id="PTHR44936">
    <property type="entry name" value="SENSOR PROTEIN CREC"/>
    <property type="match status" value="1"/>
</dbReference>
<dbReference type="Gene3D" id="1.10.287.130">
    <property type="match status" value="1"/>
</dbReference>
<organism evidence="16 17">
    <name type="scientific">Phycicoccus avicenniae</name>
    <dbReference type="NCBI Taxonomy" id="2828860"/>
    <lineage>
        <taxon>Bacteria</taxon>
        <taxon>Bacillati</taxon>
        <taxon>Actinomycetota</taxon>
        <taxon>Actinomycetes</taxon>
        <taxon>Micrococcales</taxon>
        <taxon>Intrasporangiaceae</taxon>
        <taxon>Phycicoccus</taxon>
    </lineage>
</organism>
<keyword evidence="9 16" id="KW-0418">Kinase</keyword>
<keyword evidence="11 13" id="KW-1133">Transmembrane helix</keyword>
<feature type="domain" description="HAMP" evidence="15">
    <location>
        <begin position="182"/>
        <end position="234"/>
    </location>
</feature>
<sequence>MTRRITWLVAATTSAVVLAFVVPLLVLVADLAEDRAVGLAQEQARSTATLVATVDDDGRLARALVTAASQGPPVAVVRPDDRVLGRVSARGAAPGADAPPLDDAAHDHVLGAREQQAAFTAESGAGVDAVVPVAMPEGVSVVVARVPPEELRRGVVQASALVLALGVVLVGGSVLAARSLGRRISVPVTEVADVAQRLRAGDASARAVPGGPSETAELGRSLNALADRIHELVAAERELVADLGHRLRTPVTALRLDADLVEDRELAARLQRHVDTLSAGIDEVVDEARRPVRTELVQHTDVAAVVAARVAFWQALAEDQERTFVLSQDGAAAVVAMPQSAVEELLDVLLDNVFAHTPDGTDARITTVRSASRAVLVVEDAGPGLVHPWSGRGDSRGGSTGLGLDIVHRIAVDAGGAVDLGRSDLGGLRVQVSVPTAR</sequence>
<evidence type="ECO:0000256" key="12">
    <source>
        <dbReference type="ARBA" id="ARBA00023012"/>
    </source>
</evidence>
<evidence type="ECO:0000256" key="3">
    <source>
        <dbReference type="ARBA" id="ARBA00012438"/>
    </source>
</evidence>
<dbReference type="InterPro" id="IPR036890">
    <property type="entry name" value="HATPase_C_sf"/>
</dbReference>
<dbReference type="SMART" id="SM00387">
    <property type="entry name" value="HATPase_c"/>
    <property type="match status" value="1"/>
</dbReference>
<comment type="caution">
    <text evidence="16">The sequence shown here is derived from an EMBL/GenBank/DDBJ whole genome shotgun (WGS) entry which is preliminary data.</text>
</comment>
<dbReference type="Proteomes" id="UP000677016">
    <property type="component" value="Unassembled WGS sequence"/>
</dbReference>
<dbReference type="AlphaFoldDB" id="A0A941D9P1"/>
<dbReference type="PROSITE" id="PS50109">
    <property type="entry name" value="HIS_KIN"/>
    <property type="match status" value="1"/>
</dbReference>
<evidence type="ECO:0000256" key="8">
    <source>
        <dbReference type="ARBA" id="ARBA00022741"/>
    </source>
</evidence>
<feature type="transmembrane region" description="Helical" evidence="13">
    <location>
        <begin position="7"/>
        <end position="29"/>
    </location>
</feature>
<keyword evidence="7 13" id="KW-0812">Transmembrane</keyword>
<name>A0A941D9P1_9MICO</name>
<dbReference type="EMBL" id="JAGSNF010000020">
    <property type="protein sequence ID" value="MBR7744325.1"/>
    <property type="molecule type" value="Genomic_DNA"/>
</dbReference>
<dbReference type="GO" id="GO:0000155">
    <property type="term" value="F:phosphorelay sensor kinase activity"/>
    <property type="evidence" value="ECO:0007669"/>
    <property type="project" value="InterPro"/>
</dbReference>
<evidence type="ECO:0000256" key="13">
    <source>
        <dbReference type="SAM" id="Phobius"/>
    </source>
</evidence>
<keyword evidence="8" id="KW-0547">Nucleotide-binding</keyword>
<keyword evidence="6" id="KW-0808">Transferase</keyword>
<evidence type="ECO:0000256" key="7">
    <source>
        <dbReference type="ARBA" id="ARBA00022692"/>
    </source>
</evidence>
<dbReference type="CDD" id="cd06225">
    <property type="entry name" value="HAMP"/>
    <property type="match status" value="1"/>
</dbReference>
<dbReference type="GO" id="GO:0005886">
    <property type="term" value="C:plasma membrane"/>
    <property type="evidence" value="ECO:0007669"/>
    <property type="project" value="UniProtKB-SubCell"/>
</dbReference>
<reference evidence="16" key="1">
    <citation type="submission" date="2021-04" db="EMBL/GenBank/DDBJ databases">
        <title>Phycicoccus avicenniae sp. nov., a novel endophytic actinomycetes isolated from branch of Avicennia mariana.</title>
        <authorList>
            <person name="Tuo L."/>
        </authorList>
    </citation>
    <scope>NUCLEOTIDE SEQUENCE</scope>
    <source>
        <strain evidence="16">BSK3Z-2</strain>
    </source>
</reference>
<keyword evidence="10" id="KW-0067">ATP-binding</keyword>
<dbReference type="PROSITE" id="PS50885">
    <property type="entry name" value="HAMP"/>
    <property type="match status" value="1"/>
</dbReference>
<dbReference type="CDD" id="cd00082">
    <property type="entry name" value="HisKA"/>
    <property type="match status" value="1"/>
</dbReference>
<evidence type="ECO:0000259" key="14">
    <source>
        <dbReference type="PROSITE" id="PS50109"/>
    </source>
</evidence>
<evidence type="ECO:0000313" key="17">
    <source>
        <dbReference type="Proteomes" id="UP000677016"/>
    </source>
</evidence>
<dbReference type="RefSeq" id="WP_211603856.1">
    <property type="nucleotide sequence ID" value="NZ_JAGSNF010000020.1"/>
</dbReference>
<keyword evidence="4" id="KW-1003">Cell membrane</keyword>
<accession>A0A941D9P1</accession>
<dbReference type="SUPFAM" id="SSF47384">
    <property type="entry name" value="Homodimeric domain of signal transducing histidine kinase"/>
    <property type="match status" value="1"/>
</dbReference>
<evidence type="ECO:0000256" key="10">
    <source>
        <dbReference type="ARBA" id="ARBA00022840"/>
    </source>
</evidence>
<evidence type="ECO:0000256" key="6">
    <source>
        <dbReference type="ARBA" id="ARBA00022679"/>
    </source>
</evidence>
<evidence type="ECO:0000256" key="11">
    <source>
        <dbReference type="ARBA" id="ARBA00022989"/>
    </source>
</evidence>
<evidence type="ECO:0000256" key="9">
    <source>
        <dbReference type="ARBA" id="ARBA00022777"/>
    </source>
</evidence>
<comment type="catalytic activity">
    <reaction evidence="1">
        <text>ATP + protein L-histidine = ADP + protein N-phospho-L-histidine.</text>
        <dbReference type="EC" id="2.7.13.3"/>
    </reaction>
</comment>
<dbReference type="Pfam" id="PF02518">
    <property type="entry name" value="HATPase_c"/>
    <property type="match status" value="1"/>
</dbReference>
<dbReference type="SUPFAM" id="SSF55874">
    <property type="entry name" value="ATPase domain of HSP90 chaperone/DNA topoisomerase II/histidine kinase"/>
    <property type="match status" value="1"/>
</dbReference>
<dbReference type="InterPro" id="IPR003661">
    <property type="entry name" value="HisK_dim/P_dom"/>
</dbReference>
<dbReference type="EC" id="2.7.13.3" evidence="3"/>
<dbReference type="GO" id="GO:0005524">
    <property type="term" value="F:ATP binding"/>
    <property type="evidence" value="ECO:0007669"/>
    <property type="project" value="UniProtKB-KW"/>
</dbReference>
<evidence type="ECO:0000256" key="2">
    <source>
        <dbReference type="ARBA" id="ARBA00004651"/>
    </source>
</evidence>
<evidence type="ECO:0000313" key="16">
    <source>
        <dbReference type="EMBL" id="MBR7744325.1"/>
    </source>
</evidence>
<evidence type="ECO:0000256" key="5">
    <source>
        <dbReference type="ARBA" id="ARBA00022553"/>
    </source>
</evidence>
<dbReference type="InterPro" id="IPR003660">
    <property type="entry name" value="HAMP_dom"/>
</dbReference>
<dbReference type="InterPro" id="IPR050980">
    <property type="entry name" value="2C_sensor_his_kinase"/>
</dbReference>
<evidence type="ECO:0000259" key="15">
    <source>
        <dbReference type="PROSITE" id="PS50885"/>
    </source>
</evidence>
<keyword evidence="12" id="KW-0902">Two-component regulatory system</keyword>
<dbReference type="Gene3D" id="3.30.565.10">
    <property type="entry name" value="Histidine kinase-like ATPase, C-terminal domain"/>
    <property type="match status" value="1"/>
</dbReference>
<keyword evidence="13" id="KW-0472">Membrane</keyword>
<keyword evidence="5" id="KW-0597">Phosphoprotein</keyword>
<feature type="domain" description="Histidine kinase" evidence="14">
    <location>
        <begin position="242"/>
        <end position="438"/>
    </location>
</feature>
<dbReference type="Pfam" id="PF00672">
    <property type="entry name" value="HAMP"/>
    <property type="match status" value="1"/>
</dbReference>
<dbReference type="Gene3D" id="1.10.8.500">
    <property type="entry name" value="HAMP domain in histidine kinase"/>
    <property type="match status" value="1"/>
</dbReference>
<dbReference type="InterPro" id="IPR036097">
    <property type="entry name" value="HisK_dim/P_sf"/>
</dbReference>